<protein>
    <submittedName>
        <fullName evidence="2">Thioredoxin domain-containing protein</fullName>
    </submittedName>
</protein>
<reference evidence="2" key="1">
    <citation type="submission" date="2023-06" db="EMBL/GenBank/DDBJ databases">
        <title>MBL-encoding genomic islands in Pseudomonas spp. in Poland.</title>
        <authorList>
            <person name="Urbanowicz P."/>
            <person name="Izdebski R."/>
            <person name="Biedrzycka M."/>
            <person name="Gniadkowski M."/>
        </authorList>
    </citation>
    <scope>NUCLEOTIDE SEQUENCE</scope>
    <source>
        <strain evidence="2">NMI5768_13</strain>
    </source>
</reference>
<gene>
    <name evidence="2" type="ORF">LU674_021820</name>
</gene>
<dbReference type="InterPro" id="IPR006530">
    <property type="entry name" value="YD"/>
</dbReference>
<feature type="domain" description="Thioredoxin-like fold" evidence="1">
    <location>
        <begin position="194"/>
        <end position="358"/>
    </location>
</feature>
<organism evidence="2 3">
    <name type="scientific">Pseudomonas alloputida</name>
    <dbReference type="NCBI Taxonomy" id="1940621"/>
    <lineage>
        <taxon>Bacteria</taxon>
        <taxon>Pseudomonadati</taxon>
        <taxon>Pseudomonadota</taxon>
        <taxon>Gammaproteobacteria</taxon>
        <taxon>Pseudomonadales</taxon>
        <taxon>Pseudomonadaceae</taxon>
        <taxon>Pseudomonas</taxon>
    </lineage>
</organism>
<dbReference type="NCBIfam" id="TIGR01643">
    <property type="entry name" value="YD_repeat_2x"/>
    <property type="match status" value="3"/>
</dbReference>
<accession>A0AAW7I0P3</accession>
<dbReference type="InterPro" id="IPR050708">
    <property type="entry name" value="T6SS_VgrG/RHS"/>
</dbReference>
<dbReference type="InterPro" id="IPR012336">
    <property type="entry name" value="Thioredoxin-like_fold"/>
</dbReference>
<dbReference type="Pfam" id="PF13462">
    <property type="entry name" value="Thioredoxin_4"/>
    <property type="match status" value="1"/>
</dbReference>
<dbReference type="CDD" id="cd02972">
    <property type="entry name" value="DsbA_family"/>
    <property type="match status" value="1"/>
</dbReference>
<dbReference type="EMBL" id="JAJSRF020000001">
    <property type="protein sequence ID" value="MDM3954938.1"/>
    <property type="molecule type" value="Genomic_DNA"/>
</dbReference>
<proteinExistence type="predicted"/>
<dbReference type="Gene3D" id="2.180.10.10">
    <property type="entry name" value="RHS repeat-associated core"/>
    <property type="match status" value="1"/>
</dbReference>
<evidence type="ECO:0000313" key="2">
    <source>
        <dbReference type="EMBL" id="MDM3954938.1"/>
    </source>
</evidence>
<dbReference type="InterPro" id="IPR036249">
    <property type="entry name" value="Thioredoxin-like_sf"/>
</dbReference>
<dbReference type="AlphaFoldDB" id="A0AAW7I0P3"/>
<dbReference type="Proteomes" id="UP001165439">
    <property type="component" value="Unassembled WGS sequence"/>
</dbReference>
<evidence type="ECO:0000259" key="1">
    <source>
        <dbReference type="Pfam" id="PF13462"/>
    </source>
</evidence>
<evidence type="ECO:0000313" key="3">
    <source>
        <dbReference type="Proteomes" id="UP001165439"/>
    </source>
</evidence>
<dbReference type="PANTHER" id="PTHR32305">
    <property type="match status" value="1"/>
</dbReference>
<dbReference type="InterPro" id="IPR031325">
    <property type="entry name" value="RHS_repeat"/>
</dbReference>
<dbReference type="Pfam" id="PF05593">
    <property type="entry name" value="RHS_repeat"/>
    <property type="match status" value="2"/>
</dbReference>
<name>A0AAW7I0P3_9PSED</name>
<dbReference type="PANTHER" id="PTHR32305:SF15">
    <property type="entry name" value="PROTEIN RHSA-RELATED"/>
    <property type="match status" value="1"/>
</dbReference>
<sequence length="379" mass="42781">MQFRYDPSGRLVERTDAMGYSVKFRYDAYGRLLQLTNENDESYRFGWDELDRLVAQKDLDSSGRLYAYNVLDEVIRLTHVPSPDEQPPLSDNAPPTRTAAIRHDFERDAIGRLVSKRTEDGTTDYRYDAADNLLSITFTDNQGKKQQLDYTYDPNGQRMSATNLKWAGGWLAAAVLALCWWLPLPFRSTADDGSPRIYGNPEARFTLTLYAELECPHCQAYLPQLQRWIVTNDHVNLAWRHLPLPQHEPAASREARRVECLGQGEGREGVWGAVLRVYLHSQGNGRELAAGHDYPDIGPSLQRCLAGERAAQVVETQKAETLEIGFNATPTLRLTDNHTQHTLILEDPIDPDALLSAVDLLSAPEIFEIPVDVISDMSR</sequence>
<dbReference type="SUPFAM" id="SSF52833">
    <property type="entry name" value="Thioredoxin-like"/>
    <property type="match status" value="1"/>
</dbReference>
<comment type="caution">
    <text evidence="2">The sequence shown here is derived from an EMBL/GenBank/DDBJ whole genome shotgun (WGS) entry which is preliminary data.</text>
</comment>
<dbReference type="Gene3D" id="3.40.30.10">
    <property type="entry name" value="Glutaredoxin"/>
    <property type="match status" value="1"/>
</dbReference>